<dbReference type="CDD" id="cd22966">
    <property type="entry name" value="DD_DYDC-like"/>
    <property type="match status" value="1"/>
</dbReference>
<accession>A0A9U8EAA6</accession>
<proteinExistence type="predicted"/>
<reference evidence="4" key="1">
    <citation type="submission" date="2025-08" db="UniProtKB">
        <authorList>
            <consortium name="RefSeq"/>
        </authorList>
    </citation>
    <scope>IDENTIFICATION</scope>
</reference>
<keyword evidence="3" id="KW-1185">Reference proteome</keyword>
<keyword evidence="1" id="KW-0175">Coiled coil</keyword>
<feature type="coiled-coil region" evidence="1">
    <location>
        <begin position="169"/>
        <end position="210"/>
    </location>
</feature>
<dbReference type="Proteomes" id="UP001165740">
    <property type="component" value="Chromosome 2"/>
</dbReference>
<dbReference type="AlphaFoldDB" id="A0A9U8EAA6"/>
<evidence type="ECO:0000256" key="2">
    <source>
        <dbReference type="SAM" id="MobiDB-lite"/>
    </source>
</evidence>
<dbReference type="InterPro" id="IPR049630">
    <property type="entry name" value="DYDC-like_DD"/>
</dbReference>
<dbReference type="KEGG" id="bgt:106065492"/>
<protein>
    <submittedName>
        <fullName evidence="4">Uncharacterized protein LOC106065492</fullName>
    </submittedName>
</protein>
<name>A0A9U8EAA6_BIOGL</name>
<evidence type="ECO:0000313" key="3">
    <source>
        <dbReference type="Proteomes" id="UP001165740"/>
    </source>
</evidence>
<dbReference type="RefSeq" id="XP_013079816.2">
    <property type="nucleotide sequence ID" value="XM_013224362.2"/>
</dbReference>
<evidence type="ECO:0000256" key="1">
    <source>
        <dbReference type="SAM" id="Coils"/>
    </source>
</evidence>
<feature type="region of interest" description="Disordered" evidence="2">
    <location>
        <begin position="1"/>
        <end position="70"/>
    </location>
</feature>
<dbReference type="InterPro" id="IPR007858">
    <property type="entry name" value="Dpy-30_motif"/>
</dbReference>
<gene>
    <name evidence="4" type="primary">LOC106065492</name>
</gene>
<dbReference type="Gene3D" id="1.20.890.10">
    <property type="entry name" value="cAMP-dependent protein kinase regulatory subunit, dimerization-anchoring domain"/>
    <property type="match status" value="1"/>
</dbReference>
<dbReference type="OrthoDB" id="432281at2759"/>
<feature type="compositionally biased region" description="Basic and acidic residues" evidence="2">
    <location>
        <begin position="10"/>
        <end position="70"/>
    </location>
</feature>
<dbReference type="Pfam" id="PF05186">
    <property type="entry name" value="Dpy-30"/>
    <property type="match status" value="1"/>
</dbReference>
<sequence>MNPDKTISMDPDKTISMDPDKTISMDPDKTISMDPDKTISMDPDKTISMDPDKTISMDPDKTISLDPDKNELPTSSYTVHYPEQQHARQEAFSPHHPNISTVDGVYLRQAVGRVLPDCLQDVVQVRPADPIQYLAKRLYHSVDCDLHYYDKKIELTQMEITRLEQCQLKASQSKQLHKLKEEIEKLKRELEELNRDKNKLLASSEETSNSAL</sequence>
<organism evidence="3 4">
    <name type="scientific">Biomphalaria glabrata</name>
    <name type="common">Bloodfluke planorb</name>
    <name type="synonym">Freshwater snail</name>
    <dbReference type="NCBI Taxonomy" id="6526"/>
    <lineage>
        <taxon>Eukaryota</taxon>
        <taxon>Metazoa</taxon>
        <taxon>Spiralia</taxon>
        <taxon>Lophotrochozoa</taxon>
        <taxon>Mollusca</taxon>
        <taxon>Gastropoda</taxon>
        <taxon>Heterobranchia</taxon>
        <taxon>Euthyneura</taxon>
        <taxon>Panpulmonata</taxon>
        <taxon>Hygrophila</taxon>
        <taxon>Lymnaeoidea</taxon>
        <taxon>Planorbidae</taxon>
        <taxon>Biomphalaria</taxon>
    </lineage>
</organism>
<evidence type="ECO:0000313" key="4">
    <source>
        <dbReference type="RefSeq" id="XP_013079816.2"/>
    </source>
</evidence>
<dbReference type="GeneID" id="106065492"/>